<evidence type="ECO:0000256" key="8">
    <source>
        <dbReference type="ARBA" id="ARBA00029924"/>
    </source>
</evidence>
<dbReference type="KEGG" id="abs:AZOBR_p1170085"/>
<gene>
    <name evidence="12" type="ORF">AZOBR_p1170085</name>
</gene>
<feature type="compositionally biased region" description="Acidic residues" evidence="11">
    <location>
        <begin position="81"/>
        <end position="92"/>
    </location>
</feature>
<reference evidence="12 13" key="1">
    <citation type="journal article" date="2011" name="PLoS Genet.">
        <title>Azospirillum genomes reveal transition of bacteria from aquatic to terrestrial environments.</title>
        <authorList>
            <person name="Wisniewski-Dye F."/>
            <person name="Borziak K."/>
            <person name="Khalsa-Moyers G."/>
            <person name="Alexandre G."/>
            <person name="Sukharnikov L.O."/>
            <person name="Wuichet K."/>
            <person name="Hurst G.B."/>
            <person name="McDonald W.H."/>
            <person name="Robertson J.S."/>
            <person name="Barbe V."/>
            <person name="Calteau A."/>
            <person name="Rouy Z."/>
            <person name="Mangenot S."/>
            <person name="Prigent-Combaret C."/>
            <person name="Normand P."/>
            <person name="Boyer M."/>
            <person name="Siguier P."/>
            <person name="Dessaux Y."/>
            <person name="Elmerich C."/>
            <person name="Condemine G."/>
            <person name="Krishnen G."/>
            <person name="Kennedy I."/>
            <person name="Paterson A.H."/>
            <person name="Gonzalez V."/>
            <person name="Mavingui P."/>
            <person name="Zhulin I.B."/>
        </authorList>
    </citation>
    <scope>NUCLEOTIDE SEQUENCE [LARGE SCALE GENOMIC DNA]</scope>
    <source>
        <strain evidence="12 13">Sp245</strain>
    </source>
</reference>
<feature type="region of interest" description="Disordered" evidence="11">
    <location>
        <begin position="75"/>
        <end position="125"/>
    </location>
</feature>
<keyword evidence="13" id="KW-1185">Reference proteome</keyword>
<dbReference type="AlphaFoldDB" id="A0A9P1NPV0"/>
<dbReference type="GO" id="GO:0003899">
    <property type="term" value="F:DNA-directed RNA polymerase activity"/>
    <property type="evidence" value="ECO:0007669"/>
    <property type="project" value="UniProtKB-EC"/>
</dbReference>
<evidence type="ECO:0000313" key="13">
    <source>
        <dbReference type="Proteomes" id="UP000007319"/>
    </source>
</evidence>
<evidence type="ECO:0000256" key="3">
    <source>
        <dbReference type="ARBA" id="ARBA00013725"/>
    </source>
</evidence>
<evidence type="ECO:0000256" key="10">
    <source>
        <dbReference type="ARBA" id="ARBA00048552"/>
    </source>
</evidence>
<keyword evidence="7" id="KW-0804">Transcription</keyword>
<evidence type="ECO:0000256" key="2">
    <source>
        <dbReference type="ARBA" id="ARBA00012418"/>
    </source>
</evidence>
<dbReference type="GO" id="GO:0000428">
    <property type="term" value="C:DNA-directed RNA polymerase complex"/>
    <property type="evidence" value="ECO:0007669"/>
    <property type="project" value="UniProtKB-KW"/>
</dbReference>
<dbReference type="EC" id="2.7.7.6" evidence="2"/>
<comment type="similarity">
    <text evidence="1">Belongs to the RNA polymerase subunit omega family.</text>
</comment>
<accession>A0A9P1NPV0</accession>
<geneLocation type="plasmid" evidence="12 13">
    <name>AZOBR_p1</name>
</geneLocation>
<evidence type="ECO:0000313" key="12">
    <source>
        <dbReference type="EMBL" id="CCD01289.1"/>
    </source>
</evidence>
<evidence type="ECO:0000256" key="11">
    <source>
        <dbReference type="SAM" id="MobiDB-lite"/>
    </source>
</evidence>
<evidence type="ECO:0000256" key="5">
    <source>
        <dbReference type="ARBA" id="ARBA00022679"/>
    </source>
</evidence>
<evidence type="ECO:0000256" key="1">
    <source>
        <dbReference type="ARBA" id="ARBA00006711"/>
    </source>
</evidence>
<dbReference type="GO" id="GO:0006351">
    <property type="term" value="P:DNA-templated transcription"/>
    <property type="evidence" value="ECO:0007669"/>
    <property type="project" value="InterPro"/>
</dbReference>
<keyword evidence="4" id="KW-0240">DNA-directed RNA polymerase</keyword>
<evidence type="ECO:0000256" key="9">
    <source>
        <dbReference type="ARBA" id="ARBA00030998"/>
    </source>
</evidence>
<dbReference type="GO" id="GO:0003677">
    <property type="term" value="F:DNA binding"/>
    <property type="evidence" value="ECO:0007669"/>
    <property type="project" value="InterPro"/>
</dbReference>
<protein>
    <recommendedName>
        <fullName evidence="3">DNA-directed RNA polymerase subunit omega</fullName>
        <ecNumber evidence="2">2.7.7.6</ecNumber>
    </recommendedName>
    <alternativeName>
        <fullName evidence="9">RNA polymerase omega subunit</fullName>
    </alternativeName>
    <alternativeName>
        <fullName evidence="8">Transcriptase subunit omega</fullName>
    </alternativeName>
</protein>
<comment type="catalytic activity">
    <reaction evidence="10">
        <text>RNA(n) + a ribonucleoside 5'-triphosphate = RNA(n+1) + diphosphate</text>
        <dbReference type="Rhea" id="RHEA:21248"/>
        <dbReference type="Rhea" id="RHEA-COMP:14527"/>
        <dbReference type="Rhea" id="RHEA-COMP:17342"/>
        <dbReference type="ChEBI" id="CHEBI:33019"/>
        <dbReference type="ChEBI" id="CHEBI:61557"/>
        <dbReference type="ChEBI" id="CHEBI:140395"/>
        <dbReference type="EC" id="2.7.7.6"/>
    </reaction>
</comment>
<evidence type="ECO:0000256" key="4">
    <source>
        <dbReference type="ARBA" id="ARBA00022478"/>
    </source>
</evidence>
<dbReference type="PANTHER" id="PTHR34476">
    <property type="entry name" value="DNA-DIRECTED RNA POLYMERASE SUBUNIT OMEGA"/>
    <property type="match status" value="1"/>
</dbReference>
<evidence type="ECO:0000256" key="7">
    <source>
        <dbReference type="ARBA" id="ARBA00023163"/>
    </source>
</evidence>
<sequence length="169" mass="19067">MMAAQRAREIASGAPLSIDRDNDKNPVVALREIADETVMLEHLKNALIKGHQKHVEPDEPEEEIVELMAGEHDWAARGDTSLEDEDGMSEAEEVGRRRRPAVRHGERPGGGLRRDRGRRRRPRCGRGSLTLTDCDRLWGPMGPLSVDQPNICETSWRTLRRVGWHDPAI</sequence>
<dbReference type="EMBL" id="HE577328">
    <property type="protein sequence ID" value="CCD01289.1"/>
    <property type="molecule type" value="Genomic_DNA"/>
</dbReference>
<keyword evidence="5" id="KW-0808">Transferase</keyword>
<dbReference type="InterPro" id="IPR003716">
    <property type="entry name" value="DNA-dir_RNA_pol_omega"/>
</dbReference>
<dbReference type="Pfam" id="PF01192">
    <property type="entry name" value="RNA_pol_Rpb6"/>
    <property type="match status" value="1"/>
</dbReference>
<feature type="region of interest" description="Disordered" evidence="11">
    <location>
        <begin position="1"/>
        <end position="21"/>
    </location>
</feature>
<evidence type="ECO:0000256" key="6">
    <source>
        <dbReference type="ARBA" id="ARBA00022695"/>
    </source>
</evidence>
<dbReference type="Proteomes" id="UP000007319">
    <property type="component" value="Plasmid AZOBR_p1"/>
</dbReference>
<proteinExistence type="inferred from homology"/>
<feature type="compositionally biased region" description="Basic residues" evidence="11">
    <location>
        <begin position="115"/>
        <end position="124"/>
    </location>
</feature>
<name>A0A9P1NPV0_9PROT</name>
<dbReference type="PANTHER" id="PTHR34476:SF1">
    <property type="entry name" value="DNA-DIRECTED RNA POLYMERASE SUBUNIT OMEGA"/>
    <property type="match status" value="1"/>
</dbReference>
<keyword evidence="12" id="KW-0614">Plasmid</keyword>
<dbReference type="Gene3D" id="3.90.940.10">
    <property type="match status" value="1"/>
</dbReference>
<dbReference type="InterPro" id="IPR006110">
    <property type="entry name" value="Pol_omega/Rpo6/RPB6"/>
</dbReference>
<organism evidence="12 13">
    <name type="scientific">Azospirillum baldaniorum</name>
    <dbReference type="NCBI Taxonomy" id="1064539"/>
    <lineage>
        <taxon>Bacteria</taxon>
        <taxon>Pseudomonadati</taxon>
        <taxon>Pseudomonadota</taxon>
        <taxon>Alphaproteobacteria</taxon>
        <taxon>Rhodospirillales</taxon>
        <taxon>Azospirillaceae</taxon>
        <taxon>Azospirillum</taxon>
    </lineage>
</organism>
<dbReference type="SUPFAM" id="SSF63562">
    <property type="entry name" value="RPB6/omega subunit-like"/>
    <property type="match status" value="1"/>
</dbReference>
<dbReference type="InterPro" id="IPR036161">
    <property type="entry name" value="RPB6/omega-like_sf"/>
</dbReference>
<keyword evidence="6" id="KW-0548">Nucleotidyltransferase</keyword>